<evidence type="ECO:0000256" key="2">
    <source>
        <dbReference type="ARBA" id="ARBA00008854"/>
    </source>
</evidence>
<dbReference type="SUPFAM" id="SSF140478">
    <property type="entry name" value="LemA-like"/>
    <property type="match status" value="1"/>
</dbReference>
<accession>A0A964BUD6</accession>
<protein>
    <submittedName>
        <fullName evidence="7">LemA family protein</fullName>
    </submittedName>
</protein>
<dbReference type="Proteomes" id="UP000729733">
    <property type="component" value="Unassembled WGS sequence"/>
</dbReference>
<dbReference type="GO" id="GO:0016020">
    <property type="term" value="C:membrane"/>
    <property type="evidence" value="ECO:0007669"/>
    <property type="project" value="UniProtKB-SubCell"/>
</dbReference>
<comment type="subcellular location">
    <subcellularLocation>
        <location evidence="1">Membrane</location>
        <topology evidence="1">Single-pass membrane protein</topology>
    </subcellularLocation>
</comment>
<dbReference type="InterPro" id="IPR007156">
    <property type="entry name" value="MamQ_LemA"/>
</dbReference>
<proteinExistence type="inferred from homology"/>
<dbReference type="PANTHER" id="PTHR34478:SF1">
    <property type="entry name" value="PROTEIN LEMA"/>
    <property type="match status" value="1"/>
</dbReference>
<evidence type="ECO:0000313" key="8">
    <source>
        <dbReference type="Proteomes" id="UP000729733"/>
    </source>
</evidence>
<evidence type="ECO:0000256" key="3">
    <source>
        <dbReference type="ARBA" id="ARBA00022692"/>
    </source>
</evidence>
<comment type="similarity">
    <text evidence="2">Belongs to the LemA family.</text>
</comment>
<dbReference type="EMBL" id="JADWDC010000040">
    <property type="protein sequence ID" value="MCC0178322.1"/>
    <property type="molecule type" value="Genomic_DNA"/>
</dbReference>
<gene>
    <name evidence="7" type="ORF">I4641_15175</name>
</gene>
<evidence type="ECO:0000256" key="4">
    <source>
        <dbReference type="ARBA" id="ARBA00022989"/>
    </source>
</evidence>
<evidence type="ECO:0000256" key="1">
    <source>
        <dbReference type="ARBA" id="ARBA00004167"/>
    </source>
</evidence>
<sequence length="195" mass="22150">MQPFIYVLLSTAIVFSLLSFILLMIGIQIYNSLIVKKNQVSKSFASVDVLLKKRWDLIPNLVAVVKNHMEFEQQTLAEITRLRSRAMSGEISPEQRLNVENQITRTMGSIMALIENYPDLKSNNHVTQLLESLNETEEQISAARRFYNSAVTDYNNAIEMFPSNLVAGYMKYAAKELFVTPAEERANVNVGELLN</sequence>
<organism evidence="7 8">
    <name type="scientific">Waterburya agarophytonicola KI4</name>
    <dbReference type="NCBI Taxonomy" id="2874699"/>
    <lineage>
        <taxon>Bacteria</taxon>
        <taxon>Bacillati</taxon>
        <taxon>Cyanobacteriota</taxon>
        <taxon>Cyanophyceae</taxon>
        <taxon>Pleurocapsales</taxon>
        <taxon>Hyellaceae</taxon>
        <taxon>Waterburya</taxon>
        <taxon>Waterburya agarophytonicola</taxon>
    </lineage>
</organism>
<dbReference type="InterPro" id="IPR023353">
    <property type="entry name" value="LemA-like_dom_sf"/>
</dbReference>
<dbReference type="AlphaFoldDB" id="A0A964BUD6"/>
<keyword evidence="4 6" id="KW-1133">Transmembrane helix</keyword>
<dbReference type="Pfam" id="PF04011">
    <property type="entry name" value="LemA"/>
    <property type="match status" value="1"/>
</dbReference>
<reference evidence="7" key="1">
    <citation type="journal article" date="2021" name="Antonie Van Leeuwenhoek">
        <title>Draft genome and description of Waterburya agarophytonicola gen. nov. sp. nov. (Pleurocapsales, Cyanobacteria): a seaweed symbiont.</title>
        <authorList>
            <person name="Bonthond G."/>
            <person name="Shalygin S."/>
            <person name="Bayer T."/>
            <person name="Weinberger F."/>
        </authorList>
    </citation>
    <scope>NUCLEOTIDE SEQUENCE</scope>
    <source>
        <strain evidence="7">KI4</strain>
    </source>
</reference>
<feature type="transmembrane region" description="Helical" evidence="6">
    <location>
        <begin position="6"/>
        <end position="27"/>
    </location>
</feature>
<name>A0A964BUD6_9CYAN</name>
<keyword evidence="5 6" id="KW-0472">Membrane</keyword>
<dbReference type="PANTHER" id="PTHR34478">
    <property type="entry name" value="PROTEIN LEMA"/>
    <property type="match status" value="1"/>
</dbReference>
<evidence type="ECO:0000256" key="5">
    <source>
        <dbReference type="ARBA" id="ARBA00023136"/>
    </source>
</evidence>
<comment type="caution">
    <text evidence="7">The sequence shown here is derived from an EMBL/GenBank/DDBJ whole genome shotgun (WGS) entry which is preliminary data.</text>
</comment>
<evidence type="ECO:0000256" key="6">
    <source>
        <dbReference type="SAM" id="Phobius"/>
    </source>
</evidence>
<keyword evidence="8" id="KW-1185">Reference proteome</keyword>
<keyword evidence="3 6" id="KW-0812">Transmembrane</keyword>
<evidence type="ECO:0000313" key="7">
    <source>
        <dbReference type="EMBL" id="MCC0178322.1"/>
    </source>
</evidence>
<dbReference type="Gene3D" id="1.20.1440.20">
    <property type="entry name" value="LemA-like domain"/>
    <property type="match status" value="1"/>
</dbReference>